<evidence type="ECO:0000259" key="1">
    <source>
        <dbReference type="Pfam" id="PF13476"/>
    </source>
</evidence>
<protein>
    <submittedName>
        <fullName evidence="2">AAA family ATPase</fullName>
    </submittedName>
</protein>
<dbReference type="InterPro" id="IPR038729">
    <property type="entry name" value="Rad50/SbcC_AAA"/>
</dbReference>
<dbReference type="AlphaFoldDB" id="A0A758GQ40"/>
<gene>
    <name evidence="2" type="ORF">G8S70_004908</name>
    <name evidence="3" type="ORF">G8Z96_004989</name>
</gene>
<feature type="domain" description="Rad50/SbcC-type AAA" evidence="1">
    <location>
        <begin position="5"/>
        <end position="48"/>
    </location>
</feature>
<comment type="caution">
    <text evidence="2">The sequence shown here is derived from an EMBL/GenBank/DDBJ whole genome shotgun (WGS) entry which is preliminary data.</text>
</comment>
<feature type="non-terminal residue" evidence="2">
    <location>
        <position position="51"/>
    </location>
</feature>
<evidence type="ECO:0000313" key="3">
    <source>
        <dbReference type="EMBL" id="HAG2616158.1"/>
    </source>
</evidence>
<organism evidence="2">
    <name type="scientific">Salmonella enterica</name>
    <name type="common">Salmonella choleraesuis</name>
    <dbReference type="NCBI Taxonomy" id="28901"/>
    <lineage>
        <taxon>Bacteria</taxon>
        <taxon>Pseudomonadati</taxon>
        <taxon>Pseudomonadota</taxon>
        <taxon>Gammaproteobacteria</taxon>
        <taxon>Enterobacterales</taxon>
        <taxon>Enterobacteriaceae</taxon>
        <taxon>Salmonella</taxon>
    </lineage>
</organism>
<dbReference type="PANTHER" id="PTHR32182">
    <property type="entry name" value="DNA REPLICATION AND REPAIR PROTEIN RECF"/>
    <property type="match status" value="1"/>
</dbReference>
<dbReference type="GO" id="GO:0016887">
    <property type="term" value="F:ATP hydrolysis activity"/>
    <property type="evidence" value="ECO:0007669"/>
    <property type="project" value="InterPro"/>
</dbReference>
<dbReference type="Pfam" id="PF13476">
    <property type="entry name" value="AAA_23"/>
    <property type="match status" value="1"/>
</dbReference>
<dbReference type="InterPro" id="IPR027417">
    <property type="entry name" value="P-loop_NTPase"/>
</dbReference>
<dbReference type="GO" id="GO:0000731">
    <property type="term" value="P:DNA synthesis involved in DNA repair"/>
    <property type="evidence" value="ECO:0007669"/>
    <property type="project" value="TreeGrafter"/>
</dbReference>
<dbReference type="Gene3D" id="3.40.50.300">
    <property type="entry name" value="P-loop containing nucleotide triphosphate hydrolases"/>
    <property type="match status" value="1"/>
</dbReference>
<dbReference type="EMBL" id="DAAXIY010000053">
    <property type="protein sequence ID" value="HAG1216902.1"/>
    <property type="molecule type" value="Genomic_DNA"/>
</dbReference>
<dbReference type="GO" id="GO:0006302">
    <property type="term" value="P:double-strand break repair"/>
    <property type="evidence" value="ECO:0007669"/>
    <property type="project" value="InterPro"/>
</dbReference>
<evidence type="ECO:0000313" key="2">
    <source>
        <dbReference type="EMBL" id="HAG1216902.1"/>
    </source>
</evidence>
<reference evidence="2" key="1">
    <citation type="journal article" date="2018" name="Genome Biol.">
        <title>SKESA: strategic k-mer extension for scrupulous assemblies.</title>
        <authorList>
            <person name="Souvorov A."/>
            <person name="Agarwala R."/>
            <person name="Lipman D.J."/>
        </authorList>
    </citation>
    <scope>NUCLEOTIDE SEQUENCE</scope>
    <source>
        <strain evidence="3">MA.1090801643</strain>
        <strain evidence="2">MA.121/05</strain>
    </source>
</reference>
<sequence>MRIDKLSLLNFRCFRQLDITFDEHITILVAPNGAGKTTVLDAIRLALFPFI</sequence>
<dbReference type="PANTHER" id="PTHR32182:SF23">
    <property type="entry name" value="ATP BINDING PROTEIN"/>
    <property type="match status" value="1"/>
</dbReference>
<dbReference type="EMBL" id="DAAXUM010000055">
    <property type="protein sequence ID" value="HAG2616158.1"/>
    <property type="molecule type" value="Genomic_DNA"/>
</dbReference>
<accession>A0A758GQ40</accession>
<dbReference type="SUPFAM" id="SSF52540">
    <property type="entry name" value="P-loop containing nucleoside triphosphate hydrolases"/>
    <property type="match status" value="1"/>
</dbReference>
<proteinExistence type="predicted"/>
<reference evidence="2" key="2">
    <citation type="submission" date="2020-02" db="EMBL/GenBank/DDBJ databases">
        <authorList>
            <consortium name="NCBI Pathogen Detection Project"/>
        </authorList>
    </citation>
    <scope>NUCLEOTIDE SEQUENCE</scope>
    <source>
        <strain evidence="3">MA.1090801643</strain>
        <strain evidence="2">MA.121/05</strain>
    </source>
</reference>
<name>A0A758GQ40_SALER</name>